<evidence type="ECO:0000256" key="6">
    <source>
        <dbReference type="ARBA" id="ARBA00022771"/>
    </source>
</evidence>
<feature type="zinc finger region" description="C3H1-type" evidence="9">
    <location>
        <begin position="295"/>
        <end position="323"/>
    </location>
</feature>
<accession>A0A8S2EFK7</accession>
<evidence type="ECO:0000256" key="10">
    <source>
        <dbReference type="SAM" id="MobiDB-lite"/>
    </source>
</evidence>
<evidence type="ECO:0000256" key="8">
    <source>
        <dbReference type="ARBA" id="ARBA00022833"/>
    </source>
</evidence>
<feature type="domain" description="C3H1-type" evidence="12">
    <location>
        <begin position="35"/>
        <end position="62"/>
    </location>
</feature>
<dbReference type="SUPFAM" id="SSF90229">
    <property type="entry name" value="CCCH zinc finger"/>
    <property type="match status" value="2"/>
</dbReference>
<dbReference type="SUPFAM" id="SSF57850">
    <property type="entry name" value="RING/U-box"/>
    <property type="match status" value="1"/>
</dbReference>
<dbReference type="Proteomes" id="UP000677228">
    <property type="component" value="Unassembled WGS sequence"/>
</dbReference>
<feature type="zinc finger region" description="C3H1-type" evidence="9">
    <location>
        <begin position="6"/>
        <end position="33"/>
    </location>
</feature>
<dbReference type="SMART" id="SM00356">
    <property type="entry name" value="ZnF_C3H1"/>
    <property type="match status" value="4"/>
</dbReference>
<dbReference type="Proteomes" id="UP000682733">
    <property type="component" value="Unassembled WGS sequence"/>
</dbReference>
<organism evidence="13 15">
    <name type="scientific">Didymodactylos carnosus</name>
    <dbReference type="NCBI Taxonomy" id="1234261"/>
    <lineage>
        <taxon>Eukaryota</taxon>
        <taxon>Metazoa</taxon>
        <taxon>Spiralia</taxon>
        <taxon>Gnathifera</taxon>
        <taxon>Rotifera</taxon>
        <taxon>Eurotatoria</taxon>
        <taxon>Bdelloidea</taxon>
        <taxon>Philodinida</taxon>
        <taxon>Philodinidae</taxon>
        <taxon>Didymodactylos</taxon>
    </lineage>
</organism>
<evidence type="ECO:0000259" key="12">
    <source>
        <dbReference type="PROSITE" id="PS50103"/>
    </source>
</evidence>
<comment type="catalytic activity">
    <reaction evidence="1">
        <text>S-ubiquitinyl-[E2 ubiquitin-conjugating enzyme]-L-cysteine + [acceptor protein]-L-lysine = [E2 ubiquitin-conjugating enzyme]-L-cysteine + N(6)-ubiquitinyl-[acceptor protein]-L-lysine.</text>
        <dbReference type="EC" id="2.3.2.27"/>
    </reaction>
</comment>
<dbReference type="GO" id="GO:0061630">
    <property type="term" value="F:ubiquitin protein ligase activity"/>
    <property type="evidence" value="ECO:0007669"/>
    <property type="project" value="UniProtKB-EC"/>
</dbReference>
<dbReference type="GO" id="GO:0008270">
    <property type="term" value="F:zinc ion binding"/>
    <property type="evidence" value="ECO:0007669"/>
    <property type="project" value="UniProtKB-KW"/>
</dbReference>
<dbReference type="EMBL" id="CAJNOK010011066">
    <property type="protein sequence ID" value="CAF1131305.1"/>
    <property type="molecule type" value="Genomic_DNA"/>
</dbReference>
<evidence type="ECO:0000256" key="5">
    <source>
        <dbReference type="ARBA" id="ARBA00022737"/>
    </source>
</evidence>
<dbReference type="SMART" id="SM00184">
    <property type="entry name" value="RING"/>
    <property type="match status" value="1"/>
</dbReference>
<sequence>MAASIASQKELCRYFLSNVCRFGDRCMFSHDRTLAKPNNICRYYLQGKCVYGDQCRYDHIRQKPNTSAQSATLSQTPQTYYSPENDSDSKLVSLTPSISKINDICRGTDSISLNDNSNFEIQEQHPFSSPQTVYLSLQSLCPYSEKDGYCEANESGGYCPYIHGDLCDLCQMPCMHPYNEKQRDEHRLECMKKHETACEEAFAVQRSQDKVCGICMEIVWDKEDGDKRFGILEQCNHIFCLECIRKWRSSSNYEHKVVKACPECRVKSDFVTPAKYWHESDDEKQKIIEDYKAHLKSMHCKHFKRGDGHCPFGSKCFYLHADRQGNTITLAPPRRRRRLNARGELENFSDVLMVSVFSHEDFGRIFDEYDFLFDDGEDDDSDDNLSDVDPDIDGQNTDVIARDFPWVDDNSFTDDDDENGLINFW</sequence>
<dbReference type="FunFam" id="3.30.40.10:FF:000117">
    <property type="entry name" value="Probable E3 ubiquitin-protein ligase makorin-1"/>
    <property type="match status" value="1"/>
</dbReference>
<dbReference type="GO" id="GO:0000209">
    <property type="term" value="P:protein polyubiquitination"/>
    <property type="evidence" value="ECO:0007669"/>
    <property type="project" value="InterPro"/>
</dbReference>
<name>A0A8S2EFK7_9BILA</name>
<keyword evidence="8 9" id="KW-0862">Zinc</keyword>
<keyword evidence="7" id="KW-0833">Ubl conjugation pathway</keyword>
<dbReference type="InterPro" id="IPR041367">
    <property type="entry name" value="Znf-CCCH_4"/>
</dbReference>
<evidence type="ECO:0000256" key="2">
    <source>
        <dbReference type="ARBA" id="ARBA00012483"/>
    </source>
</evidence>
<evidence type="ECO:0000256" key="4">
    <source>
        <dbReference type="ARBA" id="ARBA00022723"/>
    </source>
</evidence>
<dbReference type="InterPro" id="IPR013083">
    <property type="entry name" value="Znf_RING/FYVE/PHD"/>
</dbReference>
<keyword evidence="6 9" id="KW-0863">Zinc-finger</keyword>
<evidence type="ECO:0000256" key="7">
    <source>
        <dbReference type="ARBA" id="ARBA00022786"/>
    </source>
</evidence>
<keyword evidence="3" id="KW-0808">Transferase</keyword>
<gene>
    <name evidence="13" type="ORF">OVA965_LOCUS20667</name>
    <name evidence="14" type="ORF">TMI583_LOCUS21114</name>
</gene>
<keyword evidence="5" id="KW-0677">Repeat</keyword>
<dbReference type="Pfam" id="PF18044">
    <property type="entry name" value="zf-CCCH_4"/>
    <property type="match status" value="2"/>
</dbReference>
<feature type="domain" description="C3H1-type" evidence="12">
    <location>
        <begin position="6"/>
        <end position="33"/>
    </location>
</feature>
<feature type="domain" description="RING-type" evidence="11">
    <location>
        <begin position="212"/>
        <end position="265"/>
    </location>
</feature>
<dbReference type="Gene3D" id="3.30.40.10">
    <property type="entry name" value="Zinc/RING finger domain, C3HC4 (zinc finger)"/>
    <property type="match status" value="1"/>
</dbReference>
<evidence type="ECO:0000256" key="3">
    <source>
        <dbReference type="ARBA" id="ARBA00022679"/>
    </source>
</evidence>
<keyword evidence="4 9" id="KW-0479">Metal-binding</keyword>
<dbReference type="EMBL" id="CAJOBA010021990">
    <property type="protein sequence ID" value="CAF3914909.1"/>
    <property type="molecule type" value="Genomic_DNA"/>
</dbReference>
<reference evidence="13" key="1">
    <citation type="submission" date="2021-02" db="EMBL/GenBank/DDBJ databases">
        <authorList>
            <person name="Nowell W R."/>
        </authorList>
    </citation>
    <scope>NUCLEOTIDE SEQUENCE</scope>
</reference>
<protein>
    <recommendedName>
        <fullName evidence="2">RING-type E3 ubiquitin transferase</fullName>
        <ecNumber evidence="2">2.3.2.27</ecNumber>
    </recommendedName>
</protein>
<comment type="caution">
    <text evidence="13">The sequence shown here is derived from an EMBL/GenBank/DDBJ whole genome shotgun (WGS) entry which is preliminary data.</text>
</comment>
<dbReference type="PROSITE" id="PS50103">
    <property type="entry name" value="ZF_C3H1"/>
    <property type="match status" value="3"/>
</dbReference>
<dbReference type="InterPro" id="IPR001841">
    <property type="entry name" value="Znf_RING"/>
</dbReference>
<proteinExistence type="predicted"/>
<dbReference type="PANTHER" id="PTHR11224:SF10">
    <property type="entry name" value="IP09428P-RELATED"/>
    <property type="match status" value="1"/>
</dbReference>
<dbReference type="InterPro" id="IPR036855">
    <property type="entry name" value="Znf_CCCH_sf"/>
</dbReference>
<evidence type="ECO:0000256" key="9">
    <source>
        <dbReference type="PROSITE-ProRule" id="PRU00723"/>
    </source>
</evidence>
<feature type="domain" description="C3H1-type" evidence="12">
    <location>
        <begin position="295"/>
        <end position="323"/>
    </location>
</feature>
<dbReference type="InterPro" id="IPR018957">
    <property type="entry name" value="Znf_C3HC4_RING-type"/>
</dbReference>
<dbReference type="Pfam" id="PF14608">
    <property type="entry name" value="zf-CCCH_2"/>
    <property type="match status" value="1"/>
</dbReference>
<dbReference type="Gene3D" id="4.10.1000.10">
    <property type="entry name" value="Zinc finger, CCCH-type"/>
    <property type="match status" value="2"/>
</dbReference>
<dbReference type="InterPro" id="IPR000571">
    <property type="entry name" value="Znf_CCCH"/>
</dbReference>
<dbReference type="Pfam" id="PF00097">
    <property type="entry name" value="zf-C3HC4"/>
    <property type="match status" value="1"/>
</dbReference>
<dbReference type="PANTHER" id="PTHR11224">
    <property type="entry name" value="MAKORIN-RELATED"/>
    <property type="match status" value="1"/>
</dbReference>
<evidence type="ECO:0000313" key="15">
    <source>
        <dbReference type="Proteomes" id="UP000677228"/>
    </source>
</evidence>
<dbReference type="InterPro" id="IPR017907">
    <property type="entry name" value="Znf_RING_CS"/>
</dbReference>
<dbReference type="PROSITE" id="PS50089">
    <property type="entry name" value="ZF_RING_2"/>
    <property type="match status" value="1"/>
</dbReference>
<evidence type="ECO:0000313" key="14">
    <source>
        <dbReference type="EMBL" id="CAF3914909.1"/>
    </source>
</evidence>
<dbReference type="PROSITE" id="PS00518">
    <property type="entry name" value="ZF_RING_1"/>
    <property type="match status" value="1"/>
</dbReference>
<feature type="region of interest" description="Disordered" evidence="10">
    <location>
        <begin position="66"/>
        <end position="89"/>
    </location>
</feature>
<evidence type="ECO:0000313" key="13">
    <source>
        <dbReference type="EMBL" id="CAF1131305.1"/>
    </source>
</evidence>
<evidence type="ECO:0000256" key="1">
    <source>
        <dbReference type="ARBA" id="ARBA00000900"/>
    </source>
</evidence>
<dbReference type="InterPro" id="IPR045072">
    <property type="entry name" value="MKRN-like"/>
</dbReference>
<dbReference type="AlphaFoldDB" id="A0A8S2EFK7"/>
<feature type="zinc finger region" description="C3H1-type" evidence="9">
    <location>
        <begin position="35"/>
        <end position="62"/>
    </location>
</feature>
<evidence type="ECO:0000259" key="11">
    <source>
        <dbReference type="PROSITE" id="PS50089"/>
    </source>
</evidence>
<dbReference type="EC" id="2.3.2.27" evidence="2"/>